<dbReference type="GO" id="GO:0008409">
    <property type="term" value="F:5'-3' exonuclease activity"/>
    <property type="evidence" value="ECO:0007669"/>
    <property type="project" value="InterPro"/>
</dbReference>
<dbReference type="GO" id="GO:0006310">
    <property type="term" value="P:DNA recombination"/>
    <property type="evidence" value="ECO:0007669"/>
    <property type="project" value="InterPro"/>
</dbReference>
<dbReference type="InterPro" id="IPR051673">
    <property type="entry name" value="SSDNA_exonuclease_RecJ"/>
</dbReference>
<dbReference type="EMBL" id="JSZA02000146">
    <property type="protein sequence ID" value="KHD07247.1"/>
    <property type="molecule type" value="Genomic_DNA"/>
</dbReference>
<dbReference type="PANTHER" id="PTHR30255">
    <property type="entry name" value="SINGLE-STRANDED-DNA-SPECIFIC EXONUCLEASE RECJ"/>
    <property type="match status" value="1"/>
</dbReference>
<evidence type="ECO:0000256" key="3">
    <source>
        <dbReference type="ARBA" id="ARBA00022722"/>
    </source>
</evidence>
<keyword evidence="10" id="KW-1185">Reference proteome</keyword>
<dbReference type="InterPro" id="IPR003156">
    <property type="entry name" value="DHHA1_dom"/>
</dbReference>
<evidence type="ECO:0000313" key="10">
    <source>
        <dbReference type="Proteomes" id="UP000030428"/>
    </source>
</evidence>
<dbReference type="GO" id="GO:0006281">
    <property type="term" value="P:DNA repair"/>
    <property type="evidence" value="ECO:0007669"/>
    <property type="project" value="InterPro"/>
</dbReference>
<dbReference type="CDD" id="cd06223">
    <property type="entry name" value="PRTases_typeI"/>
    <property type="match status" value="1"/>
</dbReference>
<dbReference type="PANTHER" id="PTHR30255:SF2">
    <property type="entry name" value="SINGLE-STRANDED-DNA-SPECIFIC EXONUCLEASE RECJ"/>
    <property type="match status" value="1"/>
</dbReference>
<feature type="domain" description="DDH" evidence="6">
    <location>
        <begin position="74"/>
        <end position="233"/>
    </location>
</feature>
<comment type="caution">
    <text evidence="9">The sequence shown here is derived from an EMBL/GenBank/DDBJ whole genome shotgun (WGS) entry which is preliminary data.</text>
</comment>
<dbReference type="Pfam" id="PF17768">
    <property type="entry name" value="RecJ_OB"/>
    <property type="match status" value="1"/>
</dbReference>
<dbReference type="Pfam" id="PF02272">
    <property type="entry name" value="DHHA1"/>
    <property type="match status" value="1"/>
</dbReference>
<comment type="similarity">
    <text evidence="1">Belongs to the RecJ family.</text>
</comment>
<proteinExistence type="inferred from homology"/>
<dbReference type="GO" id="GO:0003676">
    <property type="term" value="F:nucleic acid binding"/>
    <property type="evidence" value="ECO:0007669"/>
    <property type="project" value="InterPro"/>
</dbReference>
<evidence type="ECO:0000256" key="1">
    <source>
        <dbReference type="ARBA" id="ARBA00005915"/>
    </source>
</evidence>
<dbReference type="Pfam" id="PF01368">
    <property type="entry name" value="DHH"/>
    <property type="match status" value="1"/>
</dbReference>
<sequence>MDNIIKRRPLSSFNNNISLPDTLHPVIKRVLAARDINDVSELDYGLQNLLPYSLLLGIDKAVNLLYEALSKQARILIVADYDADGATSCALAIKALRQMGAKNVGFLVPNREKHGYGLTPEIVKLALTGLVPDLLITVDNGISSINGVEIAKQHGMRVLITDHHLPGENLPKADAIVNPKQNGDNFPSKNLCGVGVIFYVMMALRARLRDNGWFTNQSEPNLANFLDLVALGTVADVVTLDYNNRILVAQGLRRIRADRCCPGIRALVQVCEREQKTLVASDLGFYLGPRINAAGRMDDMSHGIACLLSENDFNGREHAQLLQTFNQERRLEEAKMQVDALEMLDTLGTIESMGLCLLDEKWHQGLVGILAARIKDRLHRPVIIFTYDKENKIRGSGRSVQGVHIRDVIDTIATQHPGMVTYFGGHAMAAGLTIPRSQFEAFQQAFDEEIRKYLSADDLQGVIFSDGTLSGADFNLDLAKQLKMLTPWGHNFPEPIFDGEFELVARRVLKNKHLKMQVRPLDGGPQLDVIAFNIVDTSWPLNVSRLKMAYKLDINVFRGLTNLQLMANSVVVNYD</sequence>
<evidence type="ECO:0000259" key="8">
    <source>
        <dbReference type="Pfam" id="PF17768"/>
    </source>
</evidence>
<dbReference type="NCBIfam" id="TIGR00644">
    <property type="entry name" value="recJ"/>
    <property type="match status" value="1"/>
</dbReference>
<reference evidence="9 10" key="1">
    <citation type="journal article" date="2016" name="Front. Microbiol.">
        <title>Single-Cell (Meta-)Genomics of a Dimorphic Candidatus Thiomargarita nelsonii Reveals Genomic Plasticity.</title>
        <authorList>
            <person name="Flood B.E."/>
            <person name="Fliss P."/>
            <person name="Jones D.S."/>
            <person name="Dick G.J."/>
            <person name="Jain S."/>
            <person name="Kaster A.K."/>
            <person name="Winkel M."/>
            <person name="Mussmann M."/>
            <person name="Bailey J."/>
        </authorList>
    </citation>
    <scope>NUCLEOTIDE SEQUENCE [LARGE SCALE GENOMIC DNA]</scope>
    <source>
        <strain evidence="9">Hydrate Ridge</strain>
    </source>
</reference>
<dbReference type="SUPFAM" id="SSF64182">
    <property type="entry name" value="DHH phosphoesterases"/>
    <property type="match status" value="1"/>
</dbReference>
<gene>
    <name evidence="9" type="ORF">PN36_25850</name>
</gene>
<dbReference type="InterPro" id="IPR038763">
    <property type="entry name" value="DHH_sf"/>
</dbReference>
<protein>
    <recommendedName>
        <fullName evidence="2">Single-stranded-DNA-specific exonuclease RecJ</fullName>
    </recommendedName>
</protein>
<keyword evidence="3" id="KW-0540">Nuclease</keyword>
<dbReference type="InterPro" id="IPR000836">
    <property type="entry name" value="PRTase_dom"/>
</dbReference>
<dbReference type="InterPro" id="IPR041122">
    <property type="entry name" value="RecJ_OB"/>
</dbReference>
<evidence type="ECO:0000256" key="2">
    <source>
        <dbReference type="ARBA" id="ARBA00019841"/>
    </source>
</evidence>
<dbReference type="FunFam" id="3.90.1640.30:FF:000001">
    <property type="entry name" value="Single-stranded-DNA-specific exonuclease RecJ"/>
    <property type="match status" value="1"/>
</dbReference>
<name>A0A0A6PLU1_9GAMM</name>
<evidence type="ECO:0000256" key="5">
    <source>
        <dbReference type="ARBA" id="ARBA00022839"/>
    </source>
</evidence>
<accession>A0A0A6PLU1</accession>
<feature type="domain" description="DHHA1" evidence="7">
    <location>
        <begin position="359"/>
        <end position="451"/>
    </location>
</feature>
<dbReference type="Gene3D" id="3.10.310.30">
    <property type="match status" value="1"/>
</dbReference>
<evidence type="ECO:0000259" key="7">
    <source>
        <dbReference type="Pfam" id="PF02272"/>
    </source>
</evidence>
<organism evidence="9 10">
    <name type="scientific">Candidatus Thiomargarita nelsonii</name>
    <dbReference type="NCBI Taxonomy" id="1003181"/>
    <lineage>
        <taxon>Bacteria</taxon>
        <taxon>Pseudomonadati</taxon>
        <taxon>Pseudomonadota</taxon>
        <taxon>Gammaproteobacteria</taxon>
        <taxon>Thiotrichales</taxon>
        <taxon>Thiotrichaceae</taxon>
        <taxon>Thiomargarita</taxon>
    </lineage>
</organism>
<dbReference type="InterPro" id="IPR004610">
    <property type="entry name" value="RecJ"/>
</dbReference>
<dbReference type="AlphaFoldDB" id="A0A0A6PLU1"/>
<feature type="domain" description="RecJ OB" evidence="8">
    <location>
        <begin position="466"/>
        <end position="567"/>
    </location>
</feature>
<evidence type="ECO:0000313" key="9">
    <source>
        <dbReference type="EMBL" id="KHD07247.1"/>
    </source>
</evidence>
<dbReference type="Gene3D" id="3.90.1640.30">
    <property type="match status" value="1"/>
</dbReference>
<keyword evidence="4" id="KW-0378">Hydrolase</keyword>
<evidence type="ECO:0000259" key="6">
    <source>
        <dbReference type="Pfam" id="PF01368"/>
    </source>
</evidence>
<evidence type="ECO:0000256" key="4">
    <source>
        <dbReference type="ARBA" id="ARBA00022801"/>
    </source>
</evidence>
<dbReference type="InterPro" id="IPR001667">
    <property type="entry name" value="DDH_dom"/>
</dbReference>
<dbReference type="Proteomes" id="UP000030428">
    <property type="component" value="Unassembled WGS sequence"/>
</dbReference>
<keyword evidence="5 9" id="KW-0269">Exonuclease</keyword>